<dbReference type="EMBL" id="KQ964256">
    <property type="protein sequence ID" value="KXJ89022.1"/>
    <property type="molecule type" value="Genomic_DNA"/>
</dbReference>
<keyword evidence="1" id="KW-0812">Transmembrane</keyword>
<dbReference type="OrthoDB" id="5376804at2759"/>
<dbReference type="InParanoid" id="A0A136IVS0"/>
<evidence type="ECO:0000313" key="2">
    <source>
        <dbReference type="EMBL" id="KXJ89022.1"/>
    </source>
</evidence>
<gene>
    <name evidence="2" type="ORF">Micbo1qcDRAFT_206609</name>
</gene>
<dbReference type="Proteomes" id="UP000070501">
    <property type="component" value="Unassembled WGS sequence"/>
</dbReference>
<dbReference type="Pfam" id="PF11374">
    <property type="entry name" value="DUF3176"/>
    <property type="match status" value="1"/>
</dbReference>
<feature type="transmembrane region" description="Helical" evidence="1">
    <location>
        <begin position="194"/>
        <end position="218"/>
    </location>
</feature>
<evidence type="ECO:0000313" key="3">
    <source>
        <dbReference type="Proteomes" id="UP000070501"/>
    </source>
</evidence>
<keyword evidence="1" id="KW-0472">Membrane</keyword>
<feature type="transmembrane region" description="Helical" evidence="1">
    <location>
        <begin position="140"/>
        <end position="162"/>
    </location>
</feature>
<dbReference type="PANTHER" id="PTHR35394">
    <property type="entry name" value="DUF3176 DOMAIN-CONTAINING PROTEIN"/>
    <property type="match status" value="1"/>
</dbReference>
<dbReference type="AlphaFoldDB" id="A0A136IVS0"/>
<keyword evidence="3" id="KW-1185">Reference proteome</keyword>
<proteinExistence type="predicted"/>
<keyword evidence="1" id="KW-1133">Transmembrane helix</keyword>
<reference evidence="3" key="1">
    <citation type="submission" date="2016-02" db="EMBL/GenBank/DDBJ databases">
        <title>Draft genome sequence of Microdochium bolleyi, a fungal endophyte of beachgrass.</title>
        <authorList>
            <consortium name="DOE Joint Genome Institute"/>
            <person name="David A.S."/>
            <person name="May G."/>
            <person name="Haridas S."/>
            <person name="Lim J."/>
            <person name="Wang M."/>
            <person name="Labutti K."/>
            <person name="Lipzen A."/>
            <person name="Barry K."/>
            <person name="Grigoriev I.V."/>
        </authorList>
    </citation>
    <scope>NUCLEOTIDE SEQUENCE [LARGE SCALE GENOMIC DNA]</scope>
    <source>
        <strain evidence="3">J235TASD1</strain>
    </source>
</reference>
<dbReference type="PANTHER" id="PTHR35394:SF5">
    <property type="entry name" value="DUF3176 DOMAIN-CONTAINING PROTEIN"/>
    <property type="match status" value="1"/>
</dbReference>
<name>A0A136IVS0_9PEZI</name>
<dbReference type="STRING" id="196109.A0A136IVS0"/>
<organism evidence="2 3">
    <name type="scientific">Microdochium bolleyi</name>
    <dbReference type="NCBI Taxonomy" id="196109"/>
    <lineage>
        <taxon>Eukaryota</taxon>
        <taxon>Fungi</taxon>
        <taxon>Dikarya</taxon>
        <taxon>Ascomycota</taxon>
        <taxon>Pezizomycotina</taxon>
        <taxon>Sordariomycetes</taxon>
        <taxon>Xylariomycetidae</taxon>
        <taxon>Xylariales</taxon>
        <taxon>Microdochiaceae</taxon>
        <taxon>Microdochium</taxon>
    </lineage>
</organism>
<evidence type="ECO:0000256" key="1">
    <source>
        <dbReference type="SAM" id="Phobius"/>
    </source>
</evidence>
<sequence length="664" mass="72016">MTTNRTPQSTFQESAATPYHYEPVDTYDLSHYAYPSPTTPGHYAYPSPMTPGHYAYPSPTVPCPYDYAENGGNEQYYTPLPTVQSAKSGDGHRWGTWTLDIITLSLAVLLAAAIVGILIWMDNKPYFETWRVPLSINSVLAILTAAMTAANLHAVSSAIGQLKWLEFSTKQRTLRLWEVYDDCSRGPMGAVEALFRLPGSILTMGALVTLLSLAIGTLTQQTVELVPRFVTTPDPATTVMSFAMDYNTFPKQNGLSSWNSPDIASRDPGIRGAAMRGIFGIPTPPSFRCGGACSWPGIHHTIAFTSSCTNVTQETMKTKQCKKPNHPTLVQTRCEMTTPGGIGLSTHFVATDWATVLALNTTANQDYFQPGIEQVASPELLRLAVLRSTSGPDSSFNAPEVNNEDVTECTVSLVLREFRDVHTNGTNFKPEAMTDHALGDGHWMQTQASMIAESSGSDGLSINSVFSFNTTADGRALNRSVSVCQQDILGLLAYFKSPSFASEIISGNAIAPESGGAVFAFIGTLKNGTTTAPGAPPAIESVGGLIRSMTDAMSEYVRTSTPTSFEVSGSRVDQVVFVLVVWQWLALPLLLQVLSVVFFVLVVWQSHREGGGRQPLWRNSAIAMLLHGYEPAGGVLRASLRGDESTSQVRRMLEQQVTLETGQR</sequence>
<accession>A0A136IVS0</accession>
<dbReference type="InterPro" id="IPR021514">
    <property type="entry name" value="DUF3176"/>
</dbReference>
<protein>
    <submittedName>
        <fullName evidence="2">Uncharacterized protein</fullName>
    </submittedName>
</protein>
<feature type="transmembrane region" description="Helical" evidence="1">
    <location>
        <begin position="581"/>
        <end position="604"/>
    </location>
</feature>
<feature type="transmembrane region" description="Helical" evidence="1">
    <location>
        <begin position="97"/>
        <end position="120"/>
    </location>
</feature>